<name>A0ACA9MQ66_9GLOM</name>
<proteinExistence type="predicted"/>
<gene>
    <name evidence="1" type="ORF">SCALOS_LOCUS6944</name>
</gene>
<evidence type="ECO:0000313" key="1">
    <source>
        <dbReference type="EMBL" id="CAG8601719.1"/>
    </source>
</evidence>
<dbReference type="EMBL" id="CAJVPM010014563">
    <property type="protein sequence ID" value="CAG8601719.1"/>
    <property type="molecule type" value="Genomic_DNA"/>
</dbReference>
<reference evidence="1" key="1">
    <citation type="submission" date="2021-06" db="EMBL/GenBank/DDBJ databases">
        <authorList>
            <person name="Kallberg Y."/>
            <person name="Tangrot J."/>
            <person name="Rosling A."/>
        </authorList>
    </citation>
    <scope>NUCLEOTIDE SEQUENCE</scope>
    <source>
        <strain evidence="1">AU212A</strain>
    </source>
</reference>
<dbReference type="Proteomes" id="UP000789860">
    <property type="component" value="Unassembled WGS sequence"/>
</dbReference>
<organism evidence="1 2">
    <name type="scientific">Scutellospora calospora</name>
    <dbReference type="NCBI Taxonomy" id="85575"/>
    <lineage>
        <taxon>Eukaryota</taxon>
        <taxon>Fungi</taxon>
        <taxon>Fungi incertae sedis</taxon>
        <taxon>Mucoromycota</taxon>
        <taxon>Glomeromycotina</taxon>
        <taxon>Glomeromycetes</taxon>
        <taxon>Diversisporales</taxon>
        <taxon>Gigasporaceae</taxon>
        <taxon>Scutellospora</taxon>
    </lineage>
</organism>
<accession>A0ACA9MQ66</accession>
<sequence>MSFENTKNQLLEPLNRDSTLPLNVKGVYPTAEAKTHEEGTKQTPQKGGLGQKIQEQEIGQGLIPRNRGSKMREEKEFEELAQDAKNY</sequence>
<keyword evidence="2" id="KW-1185">Reference proteome</keyword>
<evidence type="ECO:0000313" key="2">
    <source>
        <dbReference type="Proteomes" id="UP000789860"/>
    </source>
</evidence>
<comment type="caution">
    <text evidence="1">The sequence shown here is derived from an EMBL/GenBank/DDBJ whole genome shotgun (WGS) entry which is preliminary data.</text>
</comment>
<protein>
    <submittedName>
        <fullName evidence="1">4979_t:CDS:1</fullName>
    </submittedName>
</protein>